<keyword evidence="1" id="KW-1133">Transmembrane helix</keyword>
<sequence>MYYQNPLILSLPTGSPSPEPLPEPVNLVSHQGQTIVYIGIFLLIVTLIIIVGMINQKIEKALIISVLLSLILIPILWLI</sequence>
<feature type="transmembrane region" description="Helical" evidence="1">
    <location>
        <begin position="61"/>
        <end position="78"/>
    </location>
</feature>
<dbReference type="EMBL" id="MLAW01000005">
    <property type="protein sequence ID" value="OJJ26770.1"/>
    <property type="molecule type" value="Genomic_DNA"/>
</dbReference>
<keyword evidence="1" id="KW-0812">Transmembrane</keyword>
<accession>A0A1L9QVS2</accession>
<dbReference type="AlphaFoldDB" id="A0A1L9QVS2"/>
<name>A0A1L9QVS2_9CYAN</name>
<organism evidence="2 3">
    <name type="scientific">Roseofilum reptotaenium AO1-A</name>
    <dbReference type="NCBI Taxonomy" id="1925591"/>
    <lineage>
        <taxon>Bacteria</taxon>
        <taxon>Bacillati</taxon>
        <taxon>Cyanobacteriota</taxon>
        <taxon>Cyanophyceae</taxon>
        <taxon>Desertifilales</taxon>
        <taxon>Desertifilaceae</taxon>
        <taxon>Roseofilum</taxon>
    </lineage>
</organism>
<reference evidence="2" key="1">
    <citation type="submission" date="2016-10" db="EMBL/GenBank/DDBJ databases">
        <title>CRISPR-Cas defence system in Roseofilum reptotaenium: evidence of a bacteriophage-cyanobacterium arms race in the coral black band disease.</title>
        <authorList>
            <person name="Buerger P."/>
            <person name="Wood-Charlson E.M."/>
            <person name="Weynberg K.D."/>
            <person name="Willis B."/>
            <person name="Van Oppen M.J."/>
        </authorList>
    </citation>
    <scope>NUCLEOTIDE SEQUENCE [LARGE SCALE GENOMIC DNA]</scope>
    <source>
        <strain evidence="2">AO1-A</strain>
    </source>
</reference>
<gene>
    <name evidence="2" type="ORF">BI308_05205</name>
</gene>
<dbReference type="Proteomes" id="UP000183940">
    <property type="component" value="Unassembled WGS sequence"/>
</dbReference>
<keyword evidence="1" id="KW-0472">Membrane</keyword>
<evidence type="ECO:0000313" key="2">
    <source>
        <dbReference type="EMBL" id="OJJ26770.1"/>
    </source>
</evidence>
<evidence type="ECO:0000256" key="1">
    <source>
        <dbReference type="SAM" id="Phobius"/>
    </source>
</evidence>
<feature type="transmembrane region" description="Helical" evidence="1">
    <location>
        <begin position="34"/>
        <end position="54"/>
    </location>
</feature>
<dbReference type="STRING" id="1925591.BI308_05205"/>
<keyword evidence="3" id="KW-1185">Reference proteome</keyword>
<protein>
    <submittedName>
        <fullName evidence="2">Uncharacterized protein</fullName>
    </submittedName>
</protein>
<evidence type="ECO:0000313" key="3">
    <source>
        <dbReference type="Proteomes" id="UP000183940"/>
    </source>
</evidence>
<proteinExistence type="predicted"/>
<comment type="caution">
    <text evidence="2">The sequence shown here is derived from an EMBL/GenBank/DDBJ whole genome shotgun (WGS) entry which is preliminary data.</text>
</comment>